<sequence>MSRSVPSAAADKAMRRAAVGIGRAAGFHFAMAALELKTGMAVRPSGAVTVTSESSWVLSIVLP</sequence>
<reference evidence="1 2" key="1">
    <citation type="journal article" date="2014" name="Int. J. Syst. Evol. Microbiol.">
        <title>Complete genome sequence of Corynebacterium casei LMG S-19264T (=DSM 44701T), isolated from a smear-ripened cheese.</title>
        <authorList>
            <consortium name="US DOE Joint Genome Institute (JGI-PGF)"/>
            <person name="Walter F."/>
            <person name="Albersmeier A."/>
            <person name="Kalinowski J."/>
            <person name="Ruckert C."/>
        </authorList>
    </citation>
    <scope>NUCLEOTIDE SEQUENCE [LARGE SCALE GENOMIC DNA]</scope>
    <source>
        <strain evidence="1 2">CGMCC 1.12976</strain>
    </source>
</reference>
<organism evidence="1 2">
    <name type="scientific">Subtercola lobariae</name>
    <dbReference type="NCBI Taxonomy" id="1588641"/>
    <lineage>
        <taxon>Bacteria</taxon>
        <taxon>Bacillati</taxon>
        <taxon>Actinomycetota</taxon>
        <taxon>Actinomycetes</taxon>
        <taxon>Micrococcales</taxon>
        <taxon>Microbacteriaceae</taxon>
        <taxon>Subtercola</taxon>
    </lineage>
</organism>
<name>A0A917BFV2_9MICO</name>
<dbReference type="AlphaFoldDB" id="A0A917BFV2"/>
<gene>
    <name evidence="1" type="ORF">GCM10011399_37130</name>
</gene>
<evidence type="ECO:0000313" key="1">
    <source>
        <dbReference type="EMBL" id="GGF40959.1"/>
    </source>
</evidence>
<protein>
    <submittedName>
        <fullName evidence="1">Uncharacterized protein</fullName>
    </submittedName>
</protein>
<comment type="caution">
    <text evidence="1">The sequence shown here is derived from an EMBL/GenBank/DDBJ whole genome shotgun (WGS) entry which is preliminary data.</text>
</comment>
<dbReference type="Proteomes" id="UP000598775">
    <property type="component" value="Unassembled WGS sequence"/>
</dbReference>
<accession>A0A917BFV2</accession>
<keyword evidence="2" id="KW-1185">Reference proteome</keyword>
<evidence type="ECO:0000313" key="2">
    <source>
        <dbReference type="Proteomes" id="UP000598775"/>
    </source>
</evidence>
<proteinExistence type="predicted"/>
<dbReference type="EMBL" id="BMGP01000008">
    <property type="protein sequence ID" value="GGF40959.1"/>
    <property type="molecule type" value="Genomic_DNA"/>
</dbReference>